<dbReference type="Pfam" id="PF00067">
    <property type="entry name" value="p450"/>
    <property type="match status" value="1"/>
</dbReference>
<dbReference type="GO" id="GO:0004497">
    <property type="term" value="F:monooxygenase activity"/>
    <property type="evidence" value="ECO:0007669"/>
    <property type="project" value="UniProtKB-KW"/>
</dbReference>
<dbReference type="OrthoDB" id="6381867at2759"/>
<dbReference type="FunCoup" id="B4NJN1">
    <property type="interactions" value="26"/>
</dbReference>
<dbReference type="GO" id="GO:0005506">
    <property type="term" value="F:iron ion binding"/>
    <property type="evidence" value="ECO:0007669"/>
    <property type="project" value="InterPro"/>
</dbReference>
<dbReference type="PANTHER" id="PTHR37970">
    <property type="entry name" value="PROTEIN CBG08587"/>
    <property type="match status" value="1"/>
</dbReference>
<keyword evidence="4 10" id="KW-0349">Heme</keyword>
<evidence type="ECO:0000256" key="9">
    <source>
        <dbReference type="ARBA" id="ARBA00023136"/>
    </source>
</evidence>
<feature type="compositionally biased region" description="Basic and acidic residues" evidence="11">
    <location>
        <begin position="505"/>
        <end position="515"/>
    </location>
</feature>
<feature type="region of interest" description="Disordered" evidence="11">
    <location>
        <begin position="503"/>
        <end position="613"/>
    </location>
</feature>
<dbReference type="PRINTS" id="PR00463">
    <property type="entry name" value="EP450I"/>
</dbReference>
<organism evidence="12 13">
    <name type="scientific">Drosophila willistoni</name>
    <name type="common">Fruit fly</name>
    <dbReference type="NCBI Taxonomy" id="7260"/>
    <lineage>
        <taxon>Eukaryota</taxon>
        <taxon>Metazoa</taxon>
        <taxon>Ecdysozoa</taxon>
        <taxon>Arthropoda</taxon>
        <taxon>Hexapoda</taxon>
        <taxon>Insecta</taxon>
        <taxon>Pterygota</taxon>
        <taxon>Neoptera</taxon>
        <taxon>Endopterygota</taxon>
        <taxon>Diptera</taxon>
        <taxon>Brachycera</taxon>
        <taxon>Muscomorpha</taxon>
        <taxon>Ephydroidea</taxon>
        <taxon>Drosophilidae</taxon>
        <taxon>Drosophila</taxon>
        <taxon>Sophophora</taxon>
    </lineage>
</organism>
<dbReference type="InParanoid" id="B4NJN1"/>
<keyword evidence="7 10" id="KW-0408">Iron</keyword>
<accession>B4NJN1</accession>
<evidence type="ECO:0000256" key="3">
    <source>
        <dbReference type="ARBA" id="ARBA00010617"/>
    </source>
</evidence>
<feature type="region of interest" description="Disordered" evidence="11">
    <location>
        <begin position="75"/>
        <end position="97"/>
    </location>
</feature>
<feature type="region of interest" description="Disordered" evidence="11">
    <location>
        <begin position="33"/>
        <end position="62"/>
    </location>
</feature>
<feature type="compositionally biased region" description="Low complexity" evidence="11">
    <location>
        <begin position="1190"/>
        <end position="1215"/>
    </location>
</feature>
<dbReference type="InterPro" id="IPR002401">
    <property type="entry name" value="Cyt_P450_E_grp-I"/>
</dbReference>
<feature type="region of interest" description="Disordered" evidence="11">
    <location>
        <begin position="667"/>
        <end position="689"/>
    </location>
</feature>
<dbReference type="PANTHER" id="PTHR37970:SF1">
    <property type="entry name" value="SERINE-RICH ADHESIN FOR PLATELETS"/>
    <property type="match status" value="1"/>
</dbReference>
<keyword evidence="5 10" id="KW-0479">Metal-binding</keyword>
<feature type="region of interest" description="Disordered" evidence="11">
    <location>
        <begin position="874"/>
        <end position="905"/>
    </location>
</feature>
<dbReference type="InterPro" id="IPR036396">
    <property type="entry name" value="Cyt_P450_sf"/>
</dbReference>
<feature type="compositionally biased region" description="Low complexity" evidence="11">
    <location>
        <begin position="75"/>
        <end position="96"/>
    </location>
</feature>
<keyword evidence="13" id="KW-1185">Reference proteome</keyword>
<sequence length="2290" mass="249077">MSSSICSHFTQNAWKKDLCSNCFKSKDEHKAAAAAAAAKMGTTQKSDGPGKTDYPNKHKTPAKSIIKKAFGVRLTSSSSSSNTSSSSSKSSANSKSGKVCFPKQLHEIIGYGGEWTDDDDDDDDHDFMNLGNEHDDMAVTETDDEETVELKRITRANTDFNMNNGNLLGDIEENIKKSFAALKLGAPQVDKEGKKQTLTINVMPFATAAAAATTVKAKPATITTKKVVTTTLTPTLTMAKSTTATSSRDGKDSPPIERAMEKSLLDEISETLEQKQKQNETTKAQASSTVTTTIAAGSSSSSSGSGSNKIKFELSALSDSPKPFLDLKKPIARNAPITKDHAKPRVNVCHKYSDTDSNCSDTENGVSAYYDVVETQLSYENLPDGKYSEQVGVATAQLSTETSSTSHYSSSQYITDMLLSSKTRAASYNLHEGNFMTSKITSDGLIVTKCSSDDALDSTGSSFDGSSDEENTYNMIRSESDSGIGISIGSDYKNAGAVKAANEQRQLKEEKEKKLSASTNNSDYEDIQIGPDHSATGGTGKPAVKSRELHGEPDGSADPDNSLEQKQKIDLDSSPQQLPALPKSPPPPMKMDARPSFLHGLKKPELPVKPQPIVSSNGVGGICSSPLKTFMSKRQPGLAEQQFITQLQSAISKSSENLLASSLDDAKLKKGKAPNPPPESKLSAPPTPERDYSLVVEFEKASLVEATADKAQTGSVSEIEATSADTASVPAPATATSAANAVATTPTNLYTRKPPLPGTVTGGAPVIREKDKRERAVINPKFRSLNTFVMQRANAAKQLQLQSASSVLNLKQPLTPEPTPRNQRHLSMSEECLAAAAAASSSSSSLVDSKKSLASSSSPPQKQKSKFSIKKFLRMGSNSGGSSGSKSNGSSEHIHHKKDGSVYSEICTGDEGGSVSGKPRLVIIHPIDINPSCVEVVKDITKTNDTVTAQTIAVVTSKPPAPPLRASAEGQRNAHEANKPSRPPPPKSAELRRKQKTELTATLSGSSVESTTLPSSGSAGGVGGSIKLKADNVYANLGEIRSSIAPRKPERTASMREREAQLESVRKRGILTDTISICSSNGDNVTSAKAPINPEVAGCKTNPLASNTNSRTSTFERQPQKKNEAKMTISSKLEIFEQRSGASNNIDSTDSAQSRSSLKDSVRKINSTIDSYLKDKRDYENMYEFVKMGNGPSTTAAAGPPPTTTTTSSSSNSNSVPPPPPARTNIDLAAVAGQRLTQATRRNNIYSDTASIASYTRSEYGPVRSYGLHNSLANIPRVISASYAGSEVGEFDIYAPYSYYGSEAGGDVATDINDSVWGMPMANKNRSKATNRLRMRKGRSVVHKTIEDNYTAVVVANHEALAQVLDQLQQTPVVPSALRPLANAINLRYEDFTILEGGQAFVVGKKAFHAALWTSSPVTLALSADCNQLGGVGGELSQLSGGICDVLNPITEFCDLVPSYQLPLMPSTEVTLLQATISVLPRLQLETLQSIGAILKGKSQVLDKSNFNFRGSIPNLSGLKDAVGGANGLRNVVSVQNLSTLNEESANPNPSPIAEDSTSPSNVMPAFDDVMTREVAFIMLQLVNGMKNLQAKAIEEIPLSLSNVVLSKDIDNKDAQARLCVLQGNNNDDDEPMGTLCKCAHSALCDLLPPTKITPILADILSQERAESLSKAKSVLEFVLWGPSDVALSGSTKERELALQRWLDLERATVLHGLVRTRVELTVYDECHLMFLVRSTAKMMNDAAKIVCSYQQPNADIMLKQRAPLPSILKTFQLRLQTSAAAPPNTTDGDSTFSSEWENARPYDEIPKVGALDLVRQMLPGGKYNKMQFPDVLLDLRRQMGPLLRLPAMLGRPEFVLSHDPNHFERVYRVEGVWPERPGNEIIRYHRSVLQKDFFHGVDGLLATQGKNWADFRTLVNPVLMQPKTVRLYYKKMSQVNKEFMQRIREIRDNTTLEVPDTFEEEINRWTLESVSVVALDKQLGLMKDNRNDPHAKKLFEGLNAFFYLAADIEFKPAVWRYIATPTYKKIIKVLDEVQEVTNDYVNEALTRLEQNPTNKPEHEKSVLEKLIKIDKKVATVMAMDMLMAGVDTTSTVMTGILLSLSKNPEKQAKLREEVLKILPDKDSEFTEASMKNVPYLRACIKESLRLYPLAAGNARYIKSNIVLDGYRVPKNSAMMMLSYGLLTDNQHYPRGNEFLPERWLRSAKEEESESGKCPHSLKASSPFVYLPFGFGSRICIGKRIVEMELELGLARLIRNFHVEYNYPTENAFKAALINMPNIPLKFKFTDVEK</sequence>
<dbReference type="InterPro" id="IPR017972">
    <property type="entry name" value="Cyt_P450_CS"/>
</dbReference>
<dbReference type="GO" id="GO:0020037">
    <property type="term" value="F:heme binding"/>
    <property type="evidence" value="ECO:0007669"/>
    <property type="project" value="InterPro"/>
</dbReference>
<comment type="cofactor">
    <cofactor evidence="1 10">
        <name>heme</name>
        <dbReference type="ChEBI" id="CHEBI:30413"/>
    </cofactor>
</comment>
<keyword evidence="8" id="KW-0503">Monooxygenase</keyword>
<evidence type="ECO:0000256" key="7">
    <source>
        <dbReference type="ARBA" id="ARBA00023004"/>
    </source>
</evidence>
<evidence type="ECO:0000256" key="5">
    <source>
        <dbReference type="ARBA" id="ARBA00022723"/>
    </source>
</evidence>
<feature type="compositionally biased region" description="Polar residues" evidence="11">
    <location>
        <begin position="998"/>
        <end position="1014"/>
    </location>
</feature>
<evidence type="ECO:0000256" key="2">
    <source>
        <dbReference type="ARBA" id="ARBA00004370"/>
    </source>
</evidence>
<feature type="region of interest" description="Disordered" evidence="11">
    <location>
        <begin position="1100"/>
        <end position="1161"/>
    </location>
</feature>
<evidence type="ECO:0000256" key="1">
    <source>
        <dbReference type="ARBA" id="ARBA00001971"/>
    </source>
</evidence>
<protein>
    <submittedName>
        <fullName evidence="12">Uncharacterized protein</fullName>
    </submittedName>
</protein>
<evidence type="ECO:0000256" key="6">
    <source>
        <dbReference type="ARBA" id="ARBA00023002"/>
    </source>
</evidence>
<keyword evidence="9" id="KW-0472">Membrane</keyword>
<dbReference type="CDD" id="cd11054">
    <property type="entry name" value="CYP24A1-like"/>
    <property type="match status" value="1"/>
</dbReference>
<evidence type="ECO:0000256" key="4">
    <source>
        <dbReference type="ARBA" id="ARBA00022617"/>
    </source>
</evidence>
<evidence type="ECO:0000313" key="12">
    <source>
        <dbReference type="EMBL" id="EDW84993.2"/>
    </source>
</evidence>
<evidence type="ECO:0000256" key="8">
    <source>
        <dbReference type="ARBA" id="ARBA00023033"/>
    </source>
</evidence>
<dbReference type="eggNOG" id="ENOG502QPYB">
    <property type="taxonomic scope" value="Eukaryota"/>
</dbReference>
<feature type="region of interest" description="Disordered" evidence="11">
    <location>
        <begin position="951"/>
        <end position="1025"/>
    </location>
</feature>
<reference evidence="12 13" key="1">
    <citation type="journal article" date="2007" name="Nature">
        <title>Evolution of genes and genomes on the Drosophila phylogeny.</title>
        <authorList>
            <consortium name="Drosophila 12 Genomes Consortium"/>
            <person name="Clark A.G."/>
            <person name="Eisen M.B."/>
            <person name="Smith D.R."/>
            <person name="Bergman C.M."/>
            <person name="Oliver B."/>
            <person name="Markow T.A."/>
            <person name="Kaufman T.C."/>
            <person name="Kellis M."/>
            <person name="Gelbart W."/>
            <person name="Iyer V.N."/>
            <person name="Pollard D.A."/>
            <person name="Sackton T.B."/>
            <person name="Larracuente A.M."/>
            <person name="Singh N.D."/>
            <person name="Abad J.P."/>
            <person name="Abt D.N."/>
            <person name="Adryan B."/>
            <person name="Aguade M."/>
            <person name="Akashi H."/>
            <person name="Anderson W.W."/>
            <person name="Aquadro C.F."/>
            <person name="Ardell D.H."/>
            <person name="Arguello R."/>
            <person name="Artieri C.G."/>
            <person name="Barbash D.A."/>
            <person name="Barker D."/>
            <person name="Barsanti P."/>
            <person name="Batterham P."/>
            <person name="Batzoglou S."/>
            <person name="Begun D."/>
            <person name="Bhutkar A."/>
            <person name="Blanco E."/>
            <person name="Bosak S.A."/>
            <person name="Bradley R.K."/>
            <person name="Brand A.D."/>
            <person name="Brent M.R."/>
            <person name="Brooks A.N."/>
            <person name="Brown R.H."/>
            <person name="Butlin R.K."/>
            <person name="Caggese C."/>
            <person name="Calvi B.R."/>
            <person name="Bernardo de Carvalho A."/>
            <person name="Caspi A."/>
            <person name="Castrezana S."/>
            <person name="Celniker S.E."/>
            <person name="Chang J.L."/>
            <person name="Chapple C."/>
            <person name="Chatterji S."/>
            <person name="Chinwalla A."/>
            <person name="Civetta A."/>
            <person name="Clifton S.W."/>
            <person name="Comeron J.M."/>
            <person name="Costello J.C."/>
            <person name="Coyne J.A."/>
            <person name="Daub J."/>
            <person name="David R.G."/>
            <person name="Delcher A.L."/>
            <person name="Delehaunty K."/>
            <person name="Do C.B."/>
            <person name="Ebling H."/>
            <person name="Edwards K."/>
            <person name="Eickbush T."/>
            <person name="Evans J.D."/>
            <person name="Filipski A."/>
            <person name="Findeiss S."/>
            <person name="Freyhult E."/>
            <person name="Fulton L."/>
            <person name="Fulton R."/>
            <person name="Garcia A.C."/>
            <person name="Gardiner A."/>
            <person name="Garfield D.A."/>
            <person name="Garvin B.E."/>
            <person name="Gibson G."/>
            <person name="Gilbert D."/>
            <person name="Gnerre S."/>
            <person name="Godfrey J."/>
            <person name="Good R."/>
            <person name="Gotea V."/>
            <person name="Gravely B."/>
            <person name="Greenberg A.J."/>
            <person name="Griffiths-Jones S."/>
            <person name="Gross S."/>
            <person name="Guigo R."/>
            <person name="Gustafson E.A."/>
            <person name="Haerty W."/>
            <person name="Hahn M.W."/>
            <person name="Halligan D.L."/>
            <person name="Halpern A.L."/>
            <person name="Halter G.M."/>
            <person name="Han M.V."/>
            <person name="Heger A."/>
            <person name="Hillier L."/>
            <person name="Hinrichs A.S."/>
            <person name="Holmes I."/>
            <person name="Hoskins R.A."/>
            <person name="Hubisz M.J."/>
            <person name="Hultmark D."/>
            <person name="Huntley M.A."/>
            <person name="Jaffe D.B."/>
            <person name="Jagadeeshan S."/>
            <person name="Jeck W.R."/>
            <person name="Johnson J."/>
            <person name="Jones C.D."/>
            <person name="Jordan W.C."/>
            <person name="Karpen G.H."/>
            <person name="Kataoka E."/>
            <person name="Keightley P.D."/>
            <person name="Kheradpour P."/>
            <person name="Kirkness E.F."/>
            <person name="Koerich L.B."/>
            <person name="Kristiansen K."/>
            <person name="Kudrna D."/>
            <person name="Kulathinal R.J."/>
            <person name="Kumar S."/>
            <person name="Kwok R."/>
            <person name="Lander E."/>
            <person name="Langley C.H."/>
            <person name="Lapoint R."/>
            <person name="Lazzaro B.P."/>
            <person name="Lee S.J."/>
            <person name="Levesque L."/>
            <person name="Li R."/>
            <person name="Lin C.F."/>
            <person name="Lin M.F."/>
            <person name="Lindblad-Toh K."/>
            <person name="Llopart A."/>
            <person name="Long M."/>
            <person name="Low L."/>
            <person name="Lozovsky E."/>
            <person name="Lu J."/>
            <person name="Luo M."/>
            <person name="Machado C.A."/>
            <person name="Makalowski W."/>
            <person name="Marzo M."/>
            <person name="Matsuda M."/>
            <person name="Matzkin L."/>
            <person name="McAllister B."/>
            <person name="McBride C.S."/>
            <person name="McKernan B."/>
            <person name="McKernan K."/>
            <person name="Mendez-Lago M."/>
            <person name="Minx P."/>
            <person name="Mollenhauer M.U."/>
            <person name="Montooth K."/>
            <person name="Mount S.M."/>
            <person name="Mu X."/>
            <person name="Myers E."/>
            <person name="Negre B."/>
            <person name="Newfeld S."/>
            <person name="Nielsen R."/>
            <person name="Noor M.A."/>
            <person name="O'Grady P."/>
            <person name="Pachter L."/>
            <person name="Papaceit M."/>
            <person name="Parisi M.J."/>
            <person name="Parisi M."/>
            <person name="Parts L."/>
            <person name="Pedersen J.S."/>
            <person name="Pesole G."/>
            <person name="Phillippy A.M."/>
            <person name="Ponting C.P."/>
            <person name="Pop M."/>
            <person name="Porcelli D."/>
            <person name="Powell J.R."/>
            <person name="Prohaska S."/>
            <person name="Pruitt K."/>
            <person name="Puig M."/>
            <person name="Quesneville H."/>
            <person name="Ram K.R."/>
            <person name="Rand D."/>
            <person name="Rasmussen M.D."/>
            <person name="Reed L.K."/>
            <person name="Reenan R."/>
            <person name="Reily A."/>
            <person name="Remington K.A."/>
            <person name="Rieger T.T."/>
            <person name="Ritchie M.G."/>
            <person name="Robin C."/>
            <person name="Rogers Y.H."/>
            <person name="Rohde C."/>
            <person name="Rozas J."/>
            <person name="Rubenfield M.J."/>
            <person name="Ruiz A."/>
            <person name="Russo S."/>
            <person name="Salzberg S.L."/>
            <person name="Sanchez-Gracia A."/>
            <person name="Saranga D.J."/>
            <person name="Sato H."/>
            <person name="Schaeffer S.W."/>
            <person name="Schatz M.C."/>
            <person name="Schlenke T."/>
            <person name="Schwartz R."/>
            <person name="Segarra C."/>
            <person name="Singh R.S."/>
            <person name="Sirot L."/>
            <person name="Sirota M."/>
            <person name="Sisneros N.B."/>
            <person name="Smith C.D."/>
            <person name="Smith T.F."/>
            <person name="Spieth J."/>
            <person name="Stage D.E."/>
            <person name="Stark A."/>
            <person name="Stephan W."/>
            <person name="Strausberg R.L."/>
            <person name="Strempel S."/>
            <person name="Sturgill D."/>
            <person name="Sutton G."/>
            <person name="Sutton G.G."/>
            <person name="Tao W."/>
            <person name="Teichmann S."/>
            <person name="Tobari Y.N."/>
            <person name="Tomimura Y."/>
            <person name="Tsolas J.M."/>
            <person name="Valente V.L."/>
            <person name="Venter E."/>
            <person name="Venter J.C."/>
            <person name="Vicario S."/>
            <person name="Vieira F.G."/>
            <person name="Vilella A.J."/>
            <person name="Villasante A."/>
            <person name="Walenz B."/>
            <person name="Wang J."/>
            <person name="Wasserman M."/>
            <person name="Watts T."/>
            <person name="Wilson D."/>
            <person name="Wilson R.K."/>
            <person name="Wing R.A."/>
            <person name="Wolfner M.F."/>
            <person name="Wong A."/>
            <person name="Wong G.K."/>
            <person name="Wu C.I."/>
            <person name="Wu G."/>
            <person name="Yamamoto D."/>
            <person name="Yang H.P."/>
            <person name="Yang S.P."/>
            <person name="Yorke J.A."/>
            <person name="Yoshida K."/>
            <person name="Zdobnov E."/>
            <person name="Zhang P."/>
            <person name="Zhang Y."/>
            <person name="Zimin A.V."/>
            <person name="Baldwin J."/>
            <person name="Abdouelleil A."/>
            <person name="Abdulkadir J."/>
            <person name="Abebe A."/>
            <person name="Abera B."/>
            <person name="Abreu J."/>
            <person name="Acer S.C."/>
            <person name="Aftuck L."/>
            <person name="Alexander A."/>
            <person name="An P."/>
            <person name="Anderson E."/>
            <person name="Anderson S."/>
            <person name="Arachi H."/>
            <person name="Azer M."/>
            <person name="Bachantsang P."/>
            <person name="Barry A."/>
            <person name="Bayul T."/>
            <person name="Berlin A."/>
            <person name="Bessette D."/>
            <person name="Bloom T."/>
            <person name="Blye J."/>
            <person name="Boguslavskiy L."/>
            <person name="Bonnet C."/>
            <person name="Boukhgalter B."/>
            <person name="Bourzgui I."/>
            <person name="Brown A."/>
            <person name="Cahill P."/>
            <person name="Channer S."/>
            <person name="Cheshatsang Y."/>
            <person name="Chuda L."/>
            <person name="Citroen M."/>
            <person name="Collymore A."/>
            <person name="Cooke P."/>
            <person name="Costello M."/>
            <person name="D'Aco K."/>
            <person name="Daza R."/>
            <person name="De Haan G."/>
            <person name="DeGray S."/>
            <person name="DeMaso C."/>
            <person name="Dhargay N."/>
            <person name="Dooley K."/>
            <person name="Dooley E."/>
            <person name="Doricent M."/>
            <person name="Dorje P."/>
            <person name="Dorjee K."/>
            <person name="Dupes A."/>
            <person name="Elong R."/>
            <person name="Falk J."/>
            <person name="Farina A."/>
            <person name="Faro S."/>
            <person name="Ferguson D."/>
            <person name="Fisher S."/>
            <person name="Foley C.D."/>
            <person name="Franke A."/>
            <person name="Friedrich D."/>
            <person name="Gadbois L."/>
            <person name="Gearin G."/>
            <person name="Gearin C.R."/>
            <person name="Giannoukos G."/>
            <person name="Goode T."/>
            <person name="Graham J."/>
            <person name="Grandbois E."/>
            <person name="Grewal S."/>
            <person name="Gyaltsen K."/>
            <person name="Hafez N."/>
            <person name="Hagos B."/>
            <person name="Hall J."/>
            <person name="Henson C."/>
            <person name="Hollinger A."/>
            <person name="Honan T."/>
            <person name="Huard M.D."/>
            <person name="Hughes L."/>
            <person name="Hurhula B."/>
            <person name="Husby M.E."/>
            <person name="Kamat A."/>
            <person name="Kanga B."/>
            <person name="Kashin S."/>
            <person name="Khazanovich D."/>
            <person name="Kisner P."/>
            <person name="Lance K."/>
            <person name="Lara M."/>
            <person name="Lee W."/>
            <person name="Lennon N."/>
            <person name="Letendre F."/>
            <person name="LeVine R."/>
            <person name="Lipovsky A."/>
            <person name="Liu X."/>
            <person name="Liu J."/>
            <person name="Liu S."/>
            <person name="Lokyitsang T."/>
            <person name="Lokyitsang Y."/>
            <person name="Lubonja R."/>
            <person name="Lui A."/>
            <person name="MacDonald P."/>
            <person name="Magnisalis V."/>
            <person name="Maru K."/>
            <person name="Matthews C."/>
            <person name="McCusker W."/>
            <person name="McDonough S."/>
            <person name="Mehta T."/>
            <person name="Meldrim J."/>
            <person name="Meneus L."/>
            <person name="Mihai O."/>
            <person name="Mihalev A."/>
            <person name="Mihova T."/>
            <person name="Mittelman R."/>
            <person name="Mlenga V."/>
            <person name="Montmayeur A."/>
            <person name="Mulrain L."/>
            <person name="Navidi A."/>
            <person name="Naylor J."/>
            <person name="Negash T."/>
            <person name="Nguyen T."/>
            <person name="Nguyen N."/>
            <person name="Nicol R."/>
            <person name="Norbu C."/>
            <person name="Norbu N."/>
            <person name="Novod N."/>
            <person name="O'Neill B."/>
            <person name="Osman S."/>
            <person name="Markiewicz E."/>
            <person name="Oyono O.L."/>
            <person name="Patti C."/>
            <person name="Phunkhang P."/>
            <person name="Pierre F."/>
            <person name="Priest M."/>
            <person name="Raghuraman S."/>
            <person name="Rege F."/>
            <person name="Reyes R."/>
            <person name="Rise C."/>
            <person name="Rogov P."/>
            <person name="Ross K."/>
            <person name="Ryan E."/>
            <person name="Settipalli S."/>
            <person name="Shea T."/>
            <person name="Sherpa N."/>
            <person name="Shi L."/>
            <person name="Shih D."/>
            <person name="Sparrow T."/>
            <person name="Spaulding J."/>
            <person name="Stalker J."/>
            <person name="Stange-Thomann N."/>
            <person name="Stavropoulos S."/>
            <person name="Stone C."/>
            <person name="Strader C."/>
            <person name="Tesfaye S."/>
            <person name="Thomson T."/>
            <person name="Thoulutsang Y."/>
            <person name="Thoulutsang D."/>
            <person name="Topham K."/>
            <person name="Topping I."/>
            <person name="Tsamla T."/>
            <person name="Vassiliev H."/>
            <person name="Vo A."/>
            <person name="Wangchuk T."/>
            <person name="Wangdi T."/>
            <person name="Weiand M."/>
            <person name="Wilkinson J."/>
            <person name="Wilson A."/>
            <person name="Yadav S."/>
            <person name="Young G."/>
            <person name="Yu Q."/>
            <person name="Zembek L."/>
            <person name="Zhong D."/>
            <person name="Zimmer A."/>
            <person name="Zwirko Z."/>
            <person name="Jaffe D.B."/>
            <person name="Alvarez P."/>
            <person name="Brockman W."/>
            <person name="Butler J."/>
            <person name="Chin C."/>
            <person name="Gnerre S."/>
            <person name="Grabherr M."/>
            <person name="Kleber M."/>
            <person name="Mauceli E."/>
            <person name="MacCallum I."/>
        </authorList>
    </citation>
    <scope>NUCLEOTIDE SEQUENCE [LARGE SCALE GENOMIC DNA]</scope>
    <source>
        <strain evidence="13">Tucson 14030-0811.24</strain>
    </source>
</reference>
<dbReference type="GO" id="GO:0016705">
    <property type="term" value="F:oxidoreductase activity, acting on paired donors, with incorporation or reduction of molecular oxygen"/>
    <property type="evidence" value="ECO:0007669"/>
    <property type="project" value="InterPro"/>
</dbReference>
<dbReference type="InterPro" id="IPR001128">
    <property type="entry name" value="Cyt_P450"/>
</dbReference>
<dbReference type="PROSITE" id="PS00086">
    <property type="entry name" value="CYTOCHROME_P450"/>
    <property type="match status" value="1"/>
</dbReference>
<dbReference type="EMBL" id="CH964272">
    <property type="protein sequence ID" value="EDW84993.2"/>
    <property type="molecule type" value="Genomic_DNA"/>
</dbReference>
<evidence type="ECO:0000256" key="10">
    <source>
        <dbReference type="PIRSR" id="PIRSR602401-1"/>
    </source>
</evidence>
<dbReference type="GO" id="GO:0016020">
    <property type="term" value="C:membrane"/>
    <property type="evidence" value="ECO:0007669"/>
    <property type="project" value="UniProtKB-SubCell"/>
</dbReference>
<feature type="region of interest" description="Disordered" evidence="11">
    <location>
        <begin position="1541"/>
        <end position="1561"/>
    </location>
</feature>
<feature type="compositionally biased region" description="Low complexity" evidence="11">
    <location>
        <begin position="286"/>
        <end position="307"/>
    </location>
</feature>
<evidence type="ECO:0000313" key="13">
    <source>
        <dbReference type="Proteomes" id="UP000007798"/>
    </source>
</evidence>
<keyword evidence="6" id="KW-0560">Oxidoreductase</keyword>
<feature type="compositionally biased region" description="Polar residues" evidence="11">
    <location>
        <begin position="1103"/>
        <end position="1117"/>
    </location>
</feature>
<dbReference type="HOGENOM" id="CLU_004125_0_0_1"/>
<dbReference type="Proteomes" id="UP000007798">
    <property type="component" value="Unassembled WGS sequence"/>
</dbReference>
<name>B4NJN1_DROWI</name>
<comment type="subcellular location">
    <subcellularLocation>
        <location evidence="2">Membrane</location>
    </subcellularLocation>
</comment>
<dbReference type="PRINTS" id="PR00385">
    <property type="entry name" value="P450"/>
</dbReference>
<feature type="compositionally biased region" description="Polar residues" evidence="11">
    <location>
        <begin position="1140"/>
        <end position="1156"/>
    </location>
</feature>
<feature type="region of interest" description="Disordered" evidence="11">
    <location>
        <begin position="274"/>
        <end position="308"/>
    </location>
</feature>
<dbReference type="SUPFAM" id="SSF48264">
    <property type="entry name" value="Cytochrome P450"/>
    <property type="match status" value="1"/>
</dbReference>
<dbReference type="FunFam" id="1.10.630.10:FF:000006">
    <property type="entry name" value="Cytochrome P450 302a1, mitochondrial"/>
    <property type="match status" value="1"/>
</dbReference>
<gene>
    <name evidence="12" type="primary">Dwil\GK12840</name>
    <name evidence="12" type="ORF">Dwil_GK12840</name>
</gene>
<comment type="similarity">
    <text evidence="3">Belongs to the cytochrome P450 family.</text>
</comment>
<feature type="binding site" description="axial binding residue" evidence="10">
    <location>
        <position position="2236"/>
    </location>
    <ligand>
        <name>heme</name>
        <dbReference type="ChEBI" id="CHEBI:30413"/>
    </ligand>
    <ligandPart>
        <name>Fe</name>
        <dbReference type="ChEBI" id="CHEBI:18248"/>
    </ligandPart>
</feature>
<feature type="region of interest" description="Disordered" evidence="11">
    <location>
        <begin position="1190"/>
        <end position="1224"/>
    </location>
</feature>
<evidence type="ECO:0000256" key="11">
    <source>
        <dbReference type="SAM" id="MobiDB-lite"/>
    </source>
</evidence>
<dbReference type="Gene3D" id="1.10.630.10">
    <property type="entry name" value="Cytochrome P450"/>
    <property type="match status" value="1"/>
</dbReference>
<proteinExistence type="inferred from homology"/>